<name>A0A6C0F435_9ZZZZ</name>
<reference evidence="1" key="1">
    <citation type="journal article" date="2020" name="Nature">
        <title>Giant virus diversity and host interactions through global metagenomics.</title>
        <authorList>
            <person name="Schulz F."/>
            <person name="Roux S."/>
            <person name="Paez-Espino D."/>
            <person name="Jungbluth S."/>
            <person name="Walsh D.A."/>
            <person name="Denef V.J."/>
            <person name="McMahon K.D."/>
            <person name="Konstantinidis K.T."/>
            <person name="Eloe-Fadrosh E.A."/>
            <person name="Kyrpides N.C."/>
            <person name="Woyke T."/>
        </authorList>
    </citation>
    <scope>NUCLEOTIDE SEQUENCE</scope>
    <source>
        <strain evidence="1">GVMAG-S-ERX555931-87</strain>
    </source>
</reference>
<dbReference type="Pfam" id="PF19064">
    <property type="entry name" value="DUF5760"/>
    <property type="match status" value="1"/>
</dbReference>
<evidence type="ECO:0000313" key="1">
    <source>
        <dbReference type="EMBL" id="QHT36466.1"/>
    </source>
</evidence>
<dbReference type="InterPro" id="IPR043918">
    <property type="entry name" value="DUF5760"/>
</dbReference>
<accession>A0A6C0F435</accession>
<proteinExistence type="predicted"/>
<organism evidence="1">
    <name type="scientific">viral metagenome</name>
    <dbReference type="NCBI Taxonomy" id="1070528"/>
    <lineage>
        <taxon>unclassified sequences</taxon>
        <taxon>metagenomes</taxon>
        <taxon>organismal metagenomes</taxon>
    </lineage>
</organism>
<protein>
    <submittedName>
        <fullName evidence="1">Uncharacterized protein</fullName>
    </submittedName>
</protein>
<sequence>MNIMNSPFDNIPPQEIQYFKEKVTRWVKVDNQVSELEKQIRELKNVRNKELEPEITAFMNKYNVKDLNTDNGKLRCQEFKTKKGLNKQNIAQNLAEFVAPEKLDDAVNRIITDRPIVLKYKIKKMKR</sequence>
<dbReference type="AlphaFoldDB" id="A0A6C0F435"/>
<dbReference type="EMBL" id="MN738743">
    <property type="protein sequence ID" value="QHT36466.1"/>
    <property type="molecule type" value="Genomic_DNA"/>
</dbReference>